<dbReference type="SUPFAM" id="SSF47598">
    <property type="entry name" value="Ribbon-helix-helix"/>
    <property type="match status" value="1"/>
</dbReference>
<evidence type="ECO:0000313" key="1">
    <source>
        <dbReference type="EMBL" id="ALJ52120.1"/>
    </source>
</evidence>
<keyword evidence="1" id="KW-0614">Plasmid</keyword>
<dbReference type="InterPro" id="IPR010985">
    <property type="entry name" value="Ribbon_hlx_hlx"/>
</dbReference>
<dbReference type="RefSeq" id="WP_172685331.1">
    <property type="nucleotide sequence ID" value="NC_021087.1"/>
</dbReference>
<dbReference type="Gene3D" id="6.20.450.20">
    <property type="match status" value="1"/>
</dbReference>
<dbReference type="EMBL" id="KP099552">
    <property type="protein sequence ID" value="ALJ52120.1"/>
    <property type="molecule type" value="Genomic_DNA"/>
</dbReference>
<protein>
    <recommendedName>
        <fullName evidence="2">YacA</fullName>
    </recommendedName>
</protein>
<accession>A0A1B0TCY8</accession>
<organism evidence="1">
    <name type="scientific">Enterobacter cloacae</name>
    <dbReference type="NCBI Taxonomy" id="550"/>
    <lineage>
        <taxon>Bacteria</taxon>
        <taxon>Pseudomonadati</taxon>
        <taxon>Pseudomonadota</taxon>
        <taxon>Gammaproteobacteria</taxon>
        <taxon>Enterobacterales</taxon>
        <taxon>Enterobacteriaceae</taxon>
        <taxon>Enterobacter</taxon>
        <taxon>Enterobacter cloacae complex</taxon>
    </lineage>
</organism>
<name>A0A1B0TCY8_ENTCL</name>
<evidence type="ECO:0008006" key="2">
    <source>
        <dbReference type="Google" id="ProtNLM"/>
    </source>
</evidence>
<geneLocation type="plasmid" evidence="1">
    <name>pA56</name>
</geneLocation>
<proteinExistence type="predicted"/>
<reference evidence="1" key="1">
    <citation type="submission" date="2014-11" db="EMBL/GenBank/DDBJ databases">
        <title>Molecular characterization of pA56, a broad-host range plasmid spreading the blaGIM-1 carbapenemase gene among Gram negatives bacteria.</title>
        <authorList>
            <person name="Hamprecht A.G."/>
            <person name="Nordmann P."/>
            <person name="Seifert H."/>
            <person name="Poirel L."/>
        </authorList>
    </citation>
    <scope>NUCLEOTIDE SEQUENCE</scope>
    <source>
        <strain evidence="1">A56</strain>
        <plasmid evidence="1">pA56</plasmid>
    </source>
</reference>
<dbReference type="GO" id="GO:0006355">
    <property type="term" value="P:regulation of DNA-templated transcription"/>
    <property type="evidence" value="ECO:0007669"/>
    <property type="project" value="InterPro"/>
</dbReference>
<sequence length="97" mass="10895">MSEATFTFRVDESLKNEFSTAAKARDRSSAQLLRDFMREFVQQQQEAAAHDAWFRRQVQIGLDSANAGDVIPAAEVEAEAEAWRAETRRKMASVATS</sequence>
<dbReference type="AlphaFoldDB" id="A0A1B0TCY8"/>